<dbReference type="AlphaFoldDB" id="A0AAE4B518"/>
<evidence type="ECO:0000256" key="1">
    <source>
        <dbReference type="SAM" id="MobiDB-lite"/>
    </source>
</evidence>
<dbReference type="InterPro" id="IPR002477">
    <property type="entry name" value="Peptidoglycan-bd-like"/>
</dbReference>
<sequence>MTGGLPSPSRRSGPTVDPMLRPQPNAGYDAWVTAFRDRALAQGISPGTLSAAFRGAGYLPGVVERDRKQTEFTRTLQDYLAIMASDEQVATGRRAFAARRALLGEIEGRFGVPANVVAAIWGVESRYGERRGDIPVISACSTLAYDGRRGGFFEKQLMAALRILQRGDVSAARMTGSWAGAMGHTQFIPTTFEAYAVDFGGDGRRDIWGEDPTDALASAGAYLGRSGWRRGGLWGLEVTLPAGFNAGLAGRGVKKAVADWAALGVRPAGGGKLPDHGAGSVLMPAGPGAPAFLVFRNFSVILRYNNSENYAIAVGHLSDRLAGGGPLQGRFGPDRYGLTIEDRKRLQTRLTAAGYDTGGADGVLGKKTEAAIRAYQQANGLPVTGEPSPALLKRLG</sequence>
<dbReference type="InterPro" id="IPR011970">
    <property type="entry name" value="MltB_2"/>
</dbReference>
<gene>
    <name evidence="4" type="ORF">NO357_08405</name>
</gene>
<dbReference type="SUPFAM" id="SSF47090">
    <property type="entry name" value="PGBD-like"/>
    <property type="match status" value="1"/>
</dbReference>
<evidence type="ECO:0000313" key="4">
    <source>
        <dbReference type="EMBL" id="MDQ2089914.1"/>
    </source>
</evidence>
<dbReference type="InterPro" id="IPR036366">
    <property type="entry name" value="PGBDSf"/>
</dbReference>
<dbReference type="FunFam" id="1.10.8.350:FF:000001">
    <property type="entry name" value="Lytic murein transglycosylase B"/>
    <property type="match status" value="1"/>
</dbReference>
<evidence type="ECO:0000313" key="5">
    <source>
        <dbReference type="Proteomes" id="UP001226762"/>
    </source>
</evidence>
<accession>A0AAE4B518</accession>
<dbReference type="InterPro" id="IPR023346">
    <property type="entry name" value="Lysozyme-like_dom_sf"/>
</dbReference>
<dbReference type="InterPro" id="IPR043426">
    <property type="entry name" value="MltB-like"/>
</dbReference>
<reference evidence="4" key="1">
    <citation type="submission" date="2022-07" db="EMBL/GenBank/DDBJ databases">
        <authorList>
            <person name="Otstavnykh N."/>
            <person name="Isaeva M."/>
            <person name="Bystritskaya E."/>
        </authorList>
    </citation>
    <scope>NUCLEOTIDE SEQUENCE</scope>
    <source>
        <strain evidence="4">KCTC 52189</strain>
    </source>
</reference>
<dbReference type="CDD" id="cd13399">
    <property type="entry name" value="Slt35-like"/>
    <property type="match status" value="1"/>
</dbReference>
<evidence type="ECO:0000259" key="2">
    <source>
        <dbReference type="Pfam" id="PF01471"/>
    </source>
</evidence>
<dbReference type="Pfam" id="PF01471">
    <property type="entry name" value="PG_binding_1"/>
    <property type="match status" value="1"/>
</dbReference>
<dbReference type="Gene3D" id="1.10.530.10">
    <property type="match status" value="1"/>
</dbReference>
<dbReference type="Gene3D" id="1.10.101.10">
    <property type="entry name" value="PGBD-like superfamily/PGBD"/>
    <property type="match status" value="1"/>
</dbReference>
<comment type="caution">
    <text evidence="4">The sequence shown here is derived from an EMBL/GenBank/DDBJ whole genome shotgun (WGS) entry which is preliminary data.</text>
</comment>
<organism evidence="4 5">
    <name type="scientific">Marimonas arenosa</name>
    <dbReference type="NCBI Taxonomy" id="1795305"/>
    <lineage>
        <taxon>Bacteria</taxon>
        <taxon>Pseudomonadati</taxon>
        <taxon>Pseudomonadota</taxon>
        <taxon>Alphaproteobacteria</taxon>
        <taxon>Rhodobacterales</taxon>
        <taxon>Paracoccaceae</taxon>
        <taxon>Marimonas</taxon>
    </lineage>
</organism>
<feature type="region of interest" description="Disordered" evidence="1">
    <location>
        <begin position="1"/>
        <end position="23"/>
    </location>
</feature>
<reference evidence="4" key="2">
    <citation type="submission" date="2023-02" db="EMBL/GenBank/DDBJ databases">
        <title>'Rhodoalgimonas zhirmunskyi' gen. nov., isolated from a red alga.</title>
        <authorList>
            <person name="Nedashkovskaya O.I."/>
            <person name="Otstavnykh N.Y."/>
            <person name="Bystritskaya E.P."/>
            <person name="Balabanova L.A."/>
            <person name="Isaeva M.P."/>
        </authorList>
    </citation>
    <scope>NUCLEOTIDE SEQUENCE</scope>
    <source>
        <strain evidence="4">KCTC 52189</strain>
    </source>
</reference>
<feature type="domain" description="Peptidoglycan binding-like" evidence="2">
    <location>
        <begin position="341"/>
        <end position="395"/>
    </location>
</feature>
<dbReference type="SUPFAM" id="SSF53955">
    <property type="entry name" value="Lysozyme-like"/>
    <property type="match status" value="1"/>
</dbReference>
<dbReference type="GO" id="GO:0009253">
    <property type="term" value="P:peptidoglycan catabolic process"/>
    <property type="evidence" value="ECO:0007669"/>
    <property type="project" value="TreeGrafter"/>
</dbReference>
<dbReference type="PANTHER" id="PTHR30163">
    <property type="entry name" value="MEMBRANE-BOUND LYTIC MUREIN TRANSGLYCOSYLASE B"/>
    <property type="match status" value="1"/>
</dbReference>
<keyword evidence="5" id="KW-1185">Reference proteome</keyword>
<dbReference type="Proteomes" id="UP001226762">
    <property type="component" value="Unassembled WGS sequence"/>
</dbReference>
<dbReference type="InterPro" id="IPR036365">
    <property type="entry name" value="PGBD-like_sf"/>
</dbReference>
<dbReference type="GO" id="GO:0008933">
    <property type="term" value="F:peptidoglycan lytic transglycosylase activity"/>
    <property type="evidence" value="ECO:0007669"/>
    <property type="project" value="TreeGrafter"/>
</dbReference>
<feature type="domain" description="Transglycosylase SLT" evidence="3">
    <location>
        <begin position="29"/>
        <end position="319"/>
    </location>
</feature>
<name>A0AAE4B518_9RHOB</name>
<dbReference type="PANTHER" id="PTHR30163:SF8">
    <property type="entry name" value="LYTIC MUREIN TRANSGLYCOSYLASE"/>
    <property type="match status" value="1"/>
</dbReference>
<dbReference type="EMBL" id="JANHAX010000002">
    <property type="protein sequence ID" value="MDQ2089914.1"/>
    <property type="molecule type" value="Genomic_DNA"/>
</dbReference>
<protein>
    <submittedName>
        <fullName evidence="4">Lytic murein transglycosylase</fullName>
    </submittedName>
</protein>
<evidence type="ECO:0000259" key="3">
    <source>
        <dbReference type="Pfam" id="PF13406"/>
    </source>
</evidence>
<dbReference type="Gene3D" id="1.10.8.350">
    <property type="entry name" value="Bacterial muramidase"/>
    <property type="match status" value="1"/>
</dbReference>
<dbReference type="Pfam" id="PF13406">
    <property type="entry name" value="SLT_2"/>
    <property type="match status" value="1"/>
</dbReference>
<dbReference type="InterPro" id="IPR031304">
    <property type="entry name" value="SLT_2"/>
</dbReference>
<dbReference type="NCBIfam" id="TIGR02283">
    <property type="entry name" value="MltB_2"/>
    <property type="match status" value="1"/>
</dbReference>
<proteinExistence type="predicted"/>